<dbReference type="InterPro" id="IPR002181">
    <property type="entry name" value="Fibrinogen_a/b/g_C_dom"/>
</dbReference>
<name>A0AAV3YRM2_9GAST</name>
<dbReference type="InterPro" id="IPR014716">
    <property type="entry name" value="Fibrinogen_a/b/g_C_1"/>
</dbReference>
<evidence type="ECO:0000256" key="1">
    <source>
        <dbReference type="ARBA" id="ARBA00023157"/>
    </source>
</evidence>
<dbReference type="AlphaFoldDB" id="A0AAV3YRM2"/>
<accession>A0AAV3YRM2</accession>
<dbReference type="PROSITE" id="PS00514">
    <property type="entry name" value="FIBRINOGEN_C_1"/>
    <property type="match status" value="1"/>
</dbReference>
<feature type="domain" description="Fibrinogen C-terminal" evidence="3">
    <location>
        <begin position="300"/>
        <end position="508"/>
    </location>
</feature>
<dbReference type="Pfam" id="PF00147">
    <property type="entry name" value="Fibrinogen_C"/>
    <property type="match status" value="1"/>
</dbReference>
<dbReference type="InterPro" id="IPR020837">
    <property type="entry name" value="Fibrinogen_CS"/>
</dbReference>
<sequence length="510" mass="57343">MGILIWCAIACLFLGCQGLKLTLEPASIQGGDTCGILTCVENNTKVSTSQIPSQGQHNLAAIEVFKVDSNRDISDDKRHTLLASITSQQLLLSRDSSDIKIDGRLKHGQAILRLQLLKQEYCRSDFVCQARAVDSNGNEVLSTSYIHQKRLSDNEQGKGVSLTEDFNSGMQVKALAEKLDTALEVLEDSVQKLGSDIARLESSNKKNMKTMSTGLNAISDRIEDKIDLLFEEQSQWLQNPEHKKNKKLVSSVVKGYKYRKPKRIVRGKKENSKFTINDNTLLKDAAIIDGSNNKLGSLESDDLPTHKKCYRGMTAENKAKSYTVIIPDSEAKSDFPILCDTVTDGGGWIVIQRRLTGETSFNRGWEDYKTGFGFLNGDFWLGNDKVHYLTYDGKYELRITFSFKGNSLFAHYDSFYLEDEESQYVLHVGKYNGTAPDHITDMHNGRAFTTYDKDNDYSLFGNCAKTYKGGWWFGSCIDGYLNGLWTGGIWWGPLFKLTYTEMKIRPAINN</sequence>
<evidence type="ECO:0000256" key="2">
    <source>
        <dbReference type="SAM" id="SignalP"/>
    </source>
</evidence>
<evidence type="ECO:0000313" key="4">
    <source>
        <dbReference type="EMBL" id="GFN84623.1"/>
    </source>
</evidence>
<evidence type="ECO:0000313" key="5">
    <source>
        <dbReference type="Proteomes" id="UP000735302"/>
    </source>
</evidence>
<keyword evidence="2" id="KW-0732">Signal</keyword>
<proteinExistence type="predicted"/>
<comment type="caution">
    <text evidence="4">The sequence shown here is derived from an EMBL/GenBank/DDBJ whole genome shotgun (WGS) entry which is preliminary data.</text>
</comment>
<dbReference type="InterPro" id="IPR036056">
    <property type="entry name" value="Fibrinogen-like_C"/>
</dbReference>
<dbReference type="CDD" id="cd00087">
    <property type="entry name" value="FReD"/>
    <property type="match status" value="1"/>
</dbReference>
<evidence type="ECO:0000259" key="3">
    <source>
        <dbReference type="PROSITE" id="PS51406"/>
    </source>
</evidence>
<dbReference type="EMBL" id="BLXT01001321">
    <property type="protein sequence ID" value="GFN84623.1"/>
    <property type="molecule type" value="Genomic_DNA"/>
</dbReference>
<dbReference type="PROSITE" id="PS51406">
    <property type="entry name" value="FIBRINOGEN_C_2"/>
    <property type="match status" value="1"/>
</dbReference>
<keyword evidence="1" id="KW-1015">Disulfide bond</keyword>
<dbReference type="SUPFAM" id="SSF56496">
    <property type="entry name" value="Fibrinogen C-terminal domain-like"/>
    <property type="match status" value="1"/>
</dbReference>
<feature type="chain" id="PRO_5043909924" evidence="2">
    <location>
        <begin position="19"/>
        <end position="510"/>
    </location>
</feature>
<keyword evidence="5" id="KW-1185">Reference proteome</keyword>
<dbReference type="Gene3D" id="3.90.215.10">
    <property type="entry name" value="Gamma Fibrinogen, chain A, domain 1"/>
    <property type="match status" value="1"/>
</dbReference>
<dbReference type="GO" id="GO:0005615">
    <property type="term" value="C:extracellular space"/>
    <property type="evidence" value="ECO:0007669"/>
    <property type="project" value="TreeGrafter"/>
</dbReference>
<organism evidence="4 5">
    <name type="scientific">Plakobranchus ocellatus</name>
    <dbReference type="NCBI Taxonomy" id="259542"/>
    <lineage>
        <taxon>Eukaryota</taxon>
        <taxon>Metazoa</taxon>
        <taxon>Spiralia</taxon>
        <taxon>Lophotrochozoa</taxon>
        <taxon>Mollusca</taxon>
        <taxon>Gastropoda</taxon>
        <taxon>Heterobranchia</taxon>
        <taxon>Euthyneura</taxon>
        <taxon>Panpulmonata</taxon>
        <taxon>Sacoglossa</taxon>
        <taxon>Placobranchoidea</taxon>
        <taxon>Plakobranchidae</taxon>
        <taxon>Plakobranchus</taxon>
    </lineage>
</organism>
<dbReference type="InterPro" id="IPR050373">
    <property type="entry name" value="Fibrinogen_C-term_domain"/>
</dbReference>
<reference evidence="4 5" key="1">
    <citation type="journal article" date="2021" name="Elife">
        <title>Chloroplast acquisition without the gene transfer in kleptoplastic sea slugs, Plakobranchus ocellatus.</title>
        <authorList>
            <person name="Maeda T."/>
            <person name="Takahashi S."/>
            <person name="Yoshida T."/>
            <person name="Shimamura S."/>
            <person name="Takaki Y."/>
            <person name="Nagai Y."/>
            <person name="Toyoda A."/>
            <person name="Suzuki Y."/>
            <person name="Arimoto A."/>
            <person name="Ishii H."/>
            <person name="Satoh N."/>
            <person name="Nishiyama T."/>
            <person name="Hasebe M."/>
            <person name="Maruyama T."/>
            <person name="Minagawa J."/>
            <person name="Obokata J."/>
            <person name="Shigenobu S."/>
        </authorList>
    </citation>
    <scope>NUCLEOTIDE SEQUENCE [LARGE SCALE GENOMIC DNA]</scope>
</reference>
<dbReference type="PANTHER" id="PTHR19143">
    <property type="entry name" value="FIBRINOGEN/TENASCIN/ANGIOPOEITIN"/>
    <property type="match status" value="1"/>
</dbReference>
<dbReference type="SMART" id="SM00186">
    <property type="entry name" value="FBG"/>
    <property type="match status" value="1"/>
</dbReference>
<protein>
    <submittedName>
        <fullName evidence="4">Tenascin-r</fullName>
    </submittedName>
</protein>
<gene>
    <name evidence="4" type="ORF">PoB_001112900</name>
</gene>
<dbReference type="Proteomes" id="UP000735302">
    <property type="component" value="Unassembled WGS sequence"/>
</dbReference>
<feature type="signal peptide" evidence="2">
    <location>
        <begin position="1"/>
        <end position="18"/>
    </location>
</feature>